<sequence length="131" mass="13965">MDTRRYACLSAALAMGVSLAGIAAGAAAAPPMQDVVVKGDRIDPVLQRKVTYHDLNLAVPRGQRMLQSRIYRTAGDLCFDLNGSYFTEHCTDFAVRSTDGQVAQAIARAKRQMAGLPVGPAITISMVIGGR</sequence>
<dbReference type="RefSeq" id="WP_344708563.1">
    <property type="nucleotide sequence ID" value="NZ_BAAAZD010000001.1"/>
</dbReference>
<dbReference type="NCBIfam" id="TIGR04433">
    <property type="entry name" value="UrcA_uranyl"/>
    <property type="match status" value="1"/>
</dbReference>
<protein>
    <recommendedName>
        <fullName evidence="4">UrcA family protein</fullName>
    </recommendedName>
</protein>
<evidence type="ECO:0000313" key="3">
    <source>
        <dbReference type="Proteomes" id="UP001501310"/>
    </source>
</evidence>
<keyword evidence="1" id="KW-0732">Signal</keyword>
<reference evidence="3" key="1">
    <citation type="journal article" date="2019" name="Int. J. Syst. Evol. Microbiol.">
        <title>The Global Catalogue of Microorganisms (GCM) 10K type strain sequencing project: providing services to taxonomists for standard genome sequencing and annotation.</title>
        <authorList>
            <consortium name="The Broad Institute Genomics Platform"/>
            <consortium name="The Broad Institute Genome Sequencing Center for Infectious Disease"/>
            <person name="Wu L."/>
            <person name="Ma J."/>
        </authorList>
    </citation>
    <scope>NUCLEOTIDE SEQUENCE [LARGE SCALE GENOMIC DNA]</scope>
    <source>
        <strain evidence="3">JCM 16603</strain>
    </source>
</reference>
<dbReference type="InterPro" id="IPR030972">
    <property type="entry name" value="UrcA_uranyl"/>
</dbReference>
<feature type="signal peptide" evidence="1">
    <location>
        <begin position="1"/>
        <end position="23"/>
    </location>
</feature>
<feature type="chain" id="PRO_5047319325" description="UrcA family protein" evidence="1">
    <location>
        <begin position="24"/>
        <end position="131"/>
    </location>
</feature>
<dbReference type="EMBL" id="BAAAZD010000001">
    <property type="protein sequence ID" value="GAA3998184.1"/>
    <property type="molecule type" value="Genomic_DNA"/>
</dbReference>
<organism evidence="2 3">
    <name type="scientific">Sphingomonas humi</name>
    <dbReference type="NCBI Taxonomy" id="335630"/>
    <lineage>
        <taxon>Bacteria</taxon>
        <taxon>Pseudomonadati</taxon>
        <taxon>Pseudomonadota</taxon>
        <taxon>Alphaproteobacteria</taxon>
        <taxon>Sphingomonadales</taxon>
        <taxon>Sphingomonadaceae</taxon>
        <taxon>Sphingomonas</taxon>
    </lineage>
</organism>
<name>A0ABP7RIZ7_9SPHN</name>
<keyword evidence="3" id="KW-1185">Reference proteome</keyword>
<gene>
    <name evidence="2" type="ORF">GCM10022211_04800</name>
</gene>
<evidence type="ECO:0000313" key="2">
    <source>
        <dbReference type="EMBL" id="GAA3998184.1"/>
    </source>
</evidence>
<accession>A0ABP7RIZ7</accession>
<comment type="caution">
    <text evidence="2">The sequence shown here is derived from an EMBL/GenBank/DDBJ whole genome shotgun (WGS) entry which is preliminary data.</text>
</comment>
<evidence type="ECO:0000256" key="1">
    <source>
        <dbReference type="SAM" id="SignalP"/>
    </source>
</evidence>
<proteinExistence type="predicted"/>
<evidence type="ECO:0008006" key="4">
    <source>
        <dbReference type="Google" id="ProtNLM"/>
    </source>
</evidence>
<dbReference type="Proteomes" id="UP001501310">
    <property type="component" value="Unassembled WGS sequence"/>
</dbReference>